<dbReference type="AlphaFoldDB" id="A0A8D4VPP7"/>
<dbReference type="Proteomes" id="UP000824988">
    <property type="component" value="Chromosome"/>
</dbReference>
<reference evidence="2" key="1">
    <citation type="submission" date="2019-06" db="EMBL/GenBank/DDBJ databases">
        <title>Complete genome sequence of Methylogaea oryzae strain JCM16910.</title>
        <authorList>
            <person name="Asakawa S."/>
        </authorList>
    </citation>
    <scope>NUCLEOTIDE SEQUENCE</scope>
    <source>
        <strain evidence="2">E10</strain>
    </source>
</reference>
<name>A0A8D4VPP7_9GAMM</name>
<organism evidence="2 3">
    <name type="scientific">Methylogaea oryzae</name>
    <dbReference type="NCBI Taxonomy" id="1295382"/>
    <lineage>
        <taxon>Bacteria</taxon>
        <taxon>Pseudomonadati</taxon>
        <taxon>Pseudomonadota</taxon>
        <taxon>Gammaproteobacteria</taxon>
        <taxon>Methylococcales</taxon>
        <taxon>Methylococcaceae</taxon>
        <taxon>Methylogaea</taxon>
    </lineage>
</organism>
<proteinExistence type="predicted"/>
<evidence type="ECO:0000313" key="3">
    <source>
        <dbReference type="Proteomes" id="UP000824988"/>
    </source>
</evidence>
<protein>
    <submittedName>
        <fullName evidence="2">Uncharacterized protein</fullName>
    </submittedName>
</protein>
<dbReference type="EMBL" id="AP019782">
    <property type="protein sequence ID" value="BBL72143.1"/>
    <property type="molecule type" value="Genomic_DNA"/>
</dbReference>
<accession>A0A8D4VPP7</accession>
<feature type="region of interest" description="Disordered" evidence="1">
    <location>
        <begin position="22"/>
        <end position="46"/>
    </location>
</feature>
<gene>
    <name evidence="2" type="ORF">MoryE10_27490</name>
</gene>
<sequence>MIYDTISRLAGYWAEMPFRKKPTTEPLAPAKPTPKAGRRRKLKAKGCAYRGPARLDADRPILGQMRSNG</sequence>
<keyword evidence="3" id="KW-1185">Reference proteome</keyword>
<evidence type="ECO:0000313" key="2">
    <source>
        <dbReference type="EMBL" id="BBL72143.1"/>
    </source>
</evidence>
<dbReference type="RefSeq" id="WP_221047384.1">
    <property type="nucleotide sequence ID" value="NZ_AP019782.1"/>
</dbReference>
<evidence type="ECO:0000256" key="1">
    <source>
        <dbReference type="SAM" id="MobiDB-lite"/>
    </source>
</evidence>
<dbReference type="KEGG" id="moz:MoryE10_27490"/>